<dbReference type="EMBL" id="KL647495">
    <property type="protein sequence ID" value="KEY74738.1"/>
    <property type="molecule type" value="Genomic_DNA"/>
</dbReference>
<keyword evidence="14" id="KW-0479">Metal-binding</keyword>
<reference evidence="19 20" key="1">
    <citation type="journal article" date="2014" name="BMC Genomics">
        <title>Comparative genome sequencing reveals chemotype-specific gene clusters in the toxigenic black mold Stachybotrys.</title>
        <authorList>
            <person name="Semeiks J."/>
            <person name="Borek D."/>
            <person name="Otwinowski Z."/>
            <person name="Grishin N.V."/>
        </authorList>
    </citation>
    <scope>NUCLEOTIDE SEQUENCE [LARGE SCALE GENOMIC DNA]</scope>
    <source>
        <strain evidence="20">CBS 109288 / IBT 7711</strain>
    </source>
</reference>
<evidence type="ECO:0000256" key="9">
    <source>
        <dbReference type="ARBA" id="ARBA00022989"/>
    </source>
</evidence>
<evidence type="ECO:0000256" key="17">
    <source>
        <dbReference type="SAM" id="SignalP"/>
    </source>
</evidence>
<dbReference type="GO" id="GO:0098552">
    <property type="term" value="C:side of membrane"/>
    <property type="evidence" value="ECO:0007669"/>
    <property type="project" value="UniProtKB-KW"/>
</dbReference>
<evidence type="ECO:0000259" key="18">
    <source>
        <dbReference type="PROSITE" id="PS52012"/>
    </source>
</evidence>
<keyword evidence="6" id="KW-0325">Glycoprotein</keyword>
<evidence type="ECO:0000256" key="14">
    <source>
        <dbReference type="PROSITE-ProRule" id="PRU01356"/>
    </source>
</evidence>
<evidence type="ECO:0000313" key="20">
    <source>
        <dbReference type="Proteomes" id="UP000028045"/>
    </source>
</evidence>
<keyword evidence="6" id="KW-0336">GPI-anchor</keyword>
<evidence type="ECO:0000256" key="11">
    <source>
        <dbReference type="ARBA" id="ARBA00023157"/>
    </source>
</evidence>
<keyword evidence="9 16" id="KW-1133">Transmembrane helix</keyword>
<evidence type="ECO:0000256" key="15">
    <source>
        <dbReference type="SAM" id="MobiDB-lite"/>
    </source>
</evidence>
<feature type="disulfide bond" evidence="14">
    <location>
        <begin position="38"/>
        <end position="78"/>
    </location>
</feature>
<dbReference type="InterPro" id="IPR008427">
    <property type="entry name" value="Extracellular_membr_CFEM_dom"/>
</dbReference>
<dbReference type="InterPro" id="IPR052337">
    <property type="entry name" value="SAT4-like"/>
</dbReference>
<evidence type="ECO:0000256" key="1">
    <source>
        <dbReference type="ARBA" id="ARBA00004141"/>
    </source>
</evidence>
<feature type="transmembrane region" description="Helical" evidence="16">
    <location>
        <begin position="217"/>
        <end position="245"/>
    </location>
</feature>
<keyword evidence="11 14" id="KW-1015">Disulfide bond</keyword>
<dbReference type="PANTHER" id="PTHR33048:SF143">
    <property type="entry name" value="EXTRACELLULAR MEMBRANE PROTEIN CFEM DOMAIN-CONTAINING PROTEIN-RELATED"/>
    <property type="match status" value="1"/>
</dbReference>
<evidence type="ECO:0000256" key="12">
    <source>
        <dbReference type="ARBA" id="ARBA00023288"/>
    </source>
</evidence>
<dbReference type="GO" id="GO:0046872">
    <property type="term" value="F:metal ion binding"/>
    <property type="evidence" value="ECO:0007669"/>
    <property type="project" value="UniProtKB-UniRule"/>
</dbReference>
<feature type="transmembrane region" description="Helical" evidence="16">
    <location>
        <begin position="299"/>
        <end position="318"/>
    </location>
</feature>
<feature type="disulfide bond" evidence="14">
    <location>
        <begin position="42"/>
        <end position="73"/>
    </location>
</feature>
<evidence type="ECO:0000256" key="10">
    <source>
        <dbReference type="ARBA" id="ARBA00023136"/>
    </source>
</evidence>
<comment type="subcellular location">
    <subcellularLocation>
        <location evidence="2">Membrane</location>
        <topology evidence="2">Lipid-anchor</topology>
        <topology evidence="2">GPI-anchor</topology>
    </subcellularLocation>
    <subcellularLocation>
        <location evidence="1">Membrane</location>
        <topology evidence="1">Multi-pass membrane protein</topology>
    </subcellularLocation>
    <subcellularLocation>
        <location evidence="3">Secreted</location>
    </subcellularLocation>
</comment>
<organism evidence="19 20">
    <name type="scientific">Stachybotrys chartarum (strain CBS 109288 / IBT 7711)</name>
    <name type="common">Toxic black mold</name>
    <name type="synonym">Stilbospora chartarum</name>
    <dbReference type="NCBI Taxonomy" id="1280523"/>
    <lineage>
        <taxon>Eukaryota</taxon>
        <taxon>Fungi</taxon>
        <taxon>Dikarya</taxon>
        <taxon>Ascomycota</taxon>
        <taxon>Pezizomycotina</taxon>
        <taxon>Sordariomycetes</taxon>
        <taxon>Hypocreomycetidae</taxon>
        <taxon>Hypocreales</taxon>
        <taxon>Stachybotryaceae</taxon>
        <taxon>Stachybotrys</taxon>
    </lineage>
</organism>
<comment type="similarity">
    <text evidence="13">Belongs to the SAT4 family.</text>
</comment>
<keyword evidence="14" id="KW-0349">Heme</keyword>
<keyword evidence="12" id="KW-0449">Lipoprotein</keyword>
<evidence type="ECO:0000256" key="6">
    <source>
        <dbReference type="ARBA" id="ARBA00022622"/>
    </source>
</evidence>
<dbReference type="SMART" id="SM00747">
    <property type="entry name" value="CFEM"/>
    <property type="match status" value="1"/>
</dbReference>
<dbReference type="GO" id="GO:0005576">
    <property type="term" value="C:extracellular region"/>
    <property type="evidence" value="ECO:0007669"/>
    <property type="project" value="UniProtKB-SubCell"/>
</dbReference>
<feature type="disulfide bond" evidence="14">
    <location>
        <begin position="52"/>
        <end position="59"/>
    </location>
</feature>
<feature type="signal peptide" evidence="17">
    <location>
        <begin position="1"/>
        <end position="20"/>
    </location>
</feature>
<evidence type="ECO:0000256" key="2">
    <source>
        <dbReference type="ARBA" id="ARBA00004589"/>
    </source>
</evidence>
<dbReference type="Proteomes" id="UP000028045">
    <property type="component" value="Unassembled WGS sequence"/>
</dbReference>
<dbReference type="Pfam" id="PF05730">
    <property type="entry name" value="CFEM"/>
    <property type="match status" value="1"/>
</dbReference>
<evidence type="ECO:0000256" key="13">
    <source>
        <dbReference type="ARBA" id="ARBA00038359"/>
    </source>
</evidence>
<comment type="similarity">
    <text evidence="4">Belongs to the RBT5 family.</text>
</comment>
<feature type="binding site" description="axial binding residue" evidence="14">
    <location>
        <position position="56"/>
    </location>
    <ligand>
        <name>heme</name>
        <dbReference type="ChEBI" id="CHEBI:30413"/>
    </ligand>
    <ligandPart>
        <name>Fe</name>
        <dbReference type="ChEBI" id="CHEBI:18248"/>
    </ligandPart>
</feature>
<evidence type="ECO:0000313" key="19">
    <source>
        <dbReference type="EMBL" id="KEY74738.1"/>
    </source>
</evidence>
<feature type="disulfide bond" evidence="14">
    <location>
        <begin position="61"/>
        <end position="94"/>
    </location>
</feature>
<dbReference type="HOGENOM" id="CLU_028200_6_3_1"/>
<dbReference type="InterPro" id="IPR049326">
    <property type="entry name" value="Rhodopsin_dom_fungi"/>
</dbReference>
<keyword evidence="20" id="KW-1185">Reference proteome</keyword>
<feature type="chain" id="PRO_5001771924" description="CFEM domain-containing protein" evidence="17">
    <location>
        <begin position="21"/>
        <end position="481"/>
    </location>
</feature>
<gene>
    <name evidence="19" type="ORF">S7711_05482</name>
</gene>
<dbReference type="OrthoDB" id="2496787at2759"/>
<feature type="transmembrane region" description="Helical" evidence="16">
    <location>
        <begin position="138"/>
        <end position="160"/>
    </location>
</feature>
<keyword evidence="14" id="KW-0408">Iron</keyword>
<feature type="transmembrane region" description="Helical" evidence="16">
    <location>
        <begin position="338"/>
        <end position="358"/>
    </location>
</feature>
<evidence type="ECO:0000256" key="16">
    <source>
        <dbReference type="SAM" id="Phobius"/>
    </source>
</evidence>
<dbReference type="AlphaFoldDB" id="A0A084BB09"/>
<name>A0A084BB09_STACB</name>
<feature type="transmembrane region" description="Helical" evidence="16">
    <location>
        <begin position="188"/>
        <end position="210"/>
    </location>
</feature>
<feature type="region of interest" description="Disordered" evidence="15">
    <location>
        <begin position="437"/>
        <end position="462"/>
    </location>
</feature>
<proteinExistence type="inferred from homology"/>
<keyword evidence="5" id="KW-0964">Secreted</keyword>
<dbReference type="PANTHER" id="PTHR33048">
    <property type="entry name" value="PTH11-LIKE INTEGRAL MEMBRANE PROTEIN (AFU_ORTHOLOGUE AFUA_5G11245)"/>
    <property type="match status" value="1"/>
</dbReference>
<feature type="transmembrane region" description="Helical" evidence="16">
    <location>
        <begin position="265"/>
        <end position="287"/>
    </location>
</feature>
<keyword evidence="10 16" id="KW-0472">Membrane</keyword>
<dbReference type="Pfam" id="PF20684">
    <property type="entry name" value="Fung_rhodopsin"/>
    <property type="match status" value="1"/>
</dbReference>
<accession>A0A084BB09</accession>
<evidence type="ECO:0000256" key="7">
    <source>
        <dbReference type="ARBA" id="ARBA00022692"/>
    </source>
</evidence>
<dbReference type="PROSITE" id="PS52012">
    <property type="entry name" value="CFEM"/>
    <property type="match status" value="1"/>
</dbReference>
<evidence type="ECO:0000256" key="3">
    <source>
        <dbReference type="ARBA" id="ARBA00004613"/>
    </source>
</evidence>
<feature type="transmembrane region" description="Helical" evidence="16">
    <location>
        <begin position="105"/>
        <end position="126"/>
    </location>
</feature>
<sequence>MVSLRWTIWLALVVVPGIAAQSLPEQDEYLPYEALPECALSCMPIIVNQTACDVQDMPCLCADRRLMEAAELCALSRCTVRESLYARNLTARACEEPIRDRSYEFSVIVSTIAILSALFVVQRFAFKVYADITLAVDDWLTLITEIACVPATVIQIYGLVPNGVGLDFWTLTSDQRTTFFKNLYALQLLYLLHVSLLKLALLSFFVRMFIGKRIRWVLIGTIVFTSLYGIVFVTVAALQCSPVGFFWEQWDLQHEGHCMNSNAIAWIHAAISITLDIWMLAIPLWELKRLNLDWKKKAGVALMFIVGTFVTVISIARLQHIVTFGIVSINPTWDNFDLVVWSALEIHVGIICACLPSLRLMLVHFYPDVLGSIQNRSQSLTNSWRRSATLKRTLQMQGPTVHIGRGSQPTSPVQGNAIKRELTVIVEYDEESRLMRQGHRNAPSVDSTRGGHRNSHSLDSNVSSSTVIMEPIRIYRDRNAF</sequence>
<evidence type="ECO:0000256" key="5">
    <source>
        <dbReference type="ARBA" id="ARBA00022525"/>
    </source>
</evidence>
<feature type="domain" description="CFEM" evidence="18">
    <location>
        <begin position="10"/>
        <end position="121"/>
    </location>
</feature>
<evidence type="ECO:0000256" key="4">
    <source>
        <dbReference type="ARBA" id="ARBA00010031"/>
    </source>
</evidence>
<protein>
    <recommendedName>
        <fullName evidence="18">CFEM domain-containing protein</fullName>
    </recommendedName>
</protein>
<keyword evidence="8 17" id="KW-0732">Signal</keyword>
<keyword evidence="7 16" id="KW-0812">Transmembrane</keyword>
<evidence type="ECO:0000256" key="8">
    <source>
        <dbReference type="ARBA" id="ARBA00022729"/>
    </source>
</evidence>